<comment type="caution">
    <text evidence="7">Lacks conserved residue(s) required for the propagation of feature annotation.</text>
</comment>
<comment type="similarity">
    <text evidence="7">Belongs to the TRAP transporter small permease family.</text>
</comment>
<comment type="function">
    <text evidence="7">Part of the tripartite ATP-independent periplasmic (TRAP) transport system.</text>
</comment>
<evidence type="ECO:0000256" key="7">
    <source>
        <dbReference type="RuleBase" id="RU369079"/>
    </source>
</evidence>
<feature type="transmembrane region" description="Helical" evidence="7">
    <location>
        <begin position="7"/>
        <end position="28"/>
    </location>
</feature>
<dbReference type="OrthoDB" id="9794346at2"/>
<keyword evidence="5 7" id="KW-1133">Transmembrane helix</keyword>
<feature type="transmembrane region" description="Helical" evidence="7">
    <location>
        <begin position="173"/>
        <end position="197"/>
    </location>
</feature>
<gene>
    <name evidence="9" type="ORF">POI8812_01561</name>
</gene>
<accession>A0A2R8AAK3</accession>
<name>A0A2R8AAK3_9RHOB</name>
<protein>
    <recommendedName>
        <fullName evidence="7">TRAP transporter small permease protein</fullName>
    </recommendedName>
</protein>
<keyword evidence="7" id="KW-0997">Cell inner membrane</keyword>
<feature type="transmembrane region" description="Helical" evidence="7">
    <location>
        <begin position="40"/>
        <end position="67"/>
    </location>
</feature>
<comment type="subcellular location">
    <subcellularLocation>
        <location evidence="7">Cell inner membrane</location>
        <topology evidence="7">Multi-pass membrane protein</topology>
    </subcellularLocation>
    <subcellularLocation>
        <location evidence="1">Cell membrane</location>
        <topology evidence="1">Multi-pass membrane protein</topology>
    </subcellularLocation>
</comment>
<feature type="transmembrane region" description="Helical" evidence="7">
    <location>
        <begin position="88"/>
        <end position="110"/>
    </location>
</feature>
<dbReference type="Pfam" id="PF04290">
    <property type="entry name" value="DctQ"/>
    <property type="match status" value="1"/>
</dbReference>
<feature type="domain" description="Tripartite ATP-independent periplasmic transporters DctQ component" evidence="8">
    <location>
        <begin position="125"/>
        <end position="198"/>
    </location>
</feature>
<comment type="subunit">
    <text evidence="7">The complex comprises the extracytoplasmic solute receptor protein and the two transmembrane proteins.</text>
</comment>
<dbReference type="GO" id="GO:0005886">
    <property type="term" value="C:plasma membrane"/>
    <property type="evidence" value="ECO:0007669"/>
    <property type="project" value="UniProtKB-SubCell"/>
</dbReference>
<sequence length="297" mass="33894">MDAIAWFFGNLWAGFSGIFIALANPAAWLDWSEGANVMRFIFFGASTELFFAVTSVFVILTVVGIFVRPVLWGTVRVIEGMQNSIGRFFAWAGLLMVLQQVLIVFLQRIFRSAEITISPFGIPFTRDISWYSEELKLYNAMIVALCVGYTFVQGGHVRVDLFYAGMKFRTKKVVDMIGSLLFVMPLTVIVWLFGWFFMWRNMIRPPVAVTDTFDRLQTKARAIRWDIETIGFSPNGFDAYILFKVLILAFAGLMFLMAWAFFMRSLAEFIEGPESENKYLDKDTLDDEIAEAAAEIH</sequence>
<keyword evidence="3" id="KW-1003">Cell membrane</keyword>
<feature type="transmembrane region" description="Helical" evidence="7">
    <location>
        <begin position="241"/>
        <end position="262"/>
    </location>
</feature>
<evidence type="ECO:0000256" key="5">
    <source>
        <dbReference type="ARBA" id="ARBA00022989"/>
    </source>
</evidence>
<evidence type="ECO:0000256" key="3">
    <source>
        <dbReference type="ARBA" id="ARBA00022475"/>
    </source>
</evidence>
<feature type="transmembrane region" description="Helical" evidence="7">
    <location>
        <begin position="135"/>
        <end position="152"/>
    </location>
</feature>
<evidence type="ECO:0000256" key="2">
    <source>
        <dbReference type="ARBA" id="ARBA00022448"/>
    </source>
</evidence>
<keyword evidence="6 7" id="KW-0472">Membrane</keyword>
<organism evidence="9 10">
    <name type="scientific">Pontivivens insulae</name>
    <dbReference type="NCBI Taxonomy" id="1639689"/>
    <lineage>
        <taxon>Bacteria</taxon>
        <taxon>Pseudomonadati</taxon>
        <taxon>Pseudomonadota</taxon>
        <taxon>Alphaproteobacteria</taxon>
        <taxon>Rhodobacterales</taxon>
        <taxon>Paracoccaceae</taxon>
        <taxon>Pontivivens</taxon>
    </lineage>
</organism>
<dbReference type="RefSeq" id="WP_108781968.1">
    <property type="nucleotide sequence ID" value="NZ_OMKW01000002.1"/>
</dbReference>
<evidence type="ECO:0000313" key="10">
    <source>
        <dbReference type="Proteomes" id="UP000244932"/>
    </source>
</evidence>
<evidence type="ECO:0000256" key="1">
    <source>
        <dbReference type="ARBA" id="ARBA00004651"/>
    </source>
</evidence>
<reference evidence="9 10" key="1">
    <citation type="submission" date="2018-03" db="EMBL/GenBank/DDBJ databases">
        <authorList>
            <person name="Keele B.F."/>
        </authorList>
    </citation>
    <scope>NUCLEOTIDE SEQUENCE [LARGE SCALE GENOMIC DNA]</scope>
    <source>
        <strain evidence="9 10">CeCT 8812</strain>
    </source>
</reference>
<dbReference type="EMBL" id="OMKW01000002">
    <property type="protein sequence ID" value="SPF29254.1"/>
    <property type="molecule type" value="Genomic_DNA"/>
</dbReference>
<dbReference type="Proteomes" id="UP000244932">
    <property type="component" value="Unassembled WGS sequence"/>
</dbReference>
<evidence type="ECO:0000256" key="4">
    <source>
        <dbReference type="ARBA" id="ARBA00022692"/>
    </source>
</evidence>
<evidence type="ECO:0000313" key="9">
    <source>
        <dbReference type="EMBL" id="SPF29254.1"/>
    </source>
</evidence>
<dbReference type="InterPro" id="IPR055348">
    <property type="entry name" value="DctQ"/>
</dbReference>
<proteinExistence type="inferred from homology"/>
<evidence type="ECO:0000256" key="6">
    <source>
        <dbReference type="ARBA" id="ARBA00023136"/>
    </source>
</evidence>
<keyword evidence="10" id="KW-1185">Reference proteome</keyword>
<evidence type="ECO:0000259" key="8">
    <source>
        <dbReference type="Pfam" id="PF04290"/>
    </source>
</evidence>
<dbReference type="GO" id="GO:0022857">
    <property type="term" value="F:transmembrane transporter activity"/>
    <property type="evidence" value="ECO:0007669"/>
    <property type="project" value="UniProtKB-UniRule"/>
</dbReference>
<keyword evidence="4 7" id="KW-0812">Transmembrane</keyword>
<dbReference type="AlphaFoldDB" id="A0A2R8AAK3"/>
<keyword evidence="2 7" id="KW-0813">Transport</keyword>